<dbReference type="EMBL" id="BAABBE010000017">
    <property type="protein sequence ID" value="GAA3663545.1"/>
    <property type="molecule type" value="Genomic_DNA"/>
</dbReference>
<evidence type="ECO:0000313" key="3">
    <source>
        <dbReference type="Proteomes" id="UP001500711"/>
    </source>
</evidence>
<proteinExistence type="predicted"/>
<reference evidence="3" key="1">
    <citation type="journal article" date="2019" name="Int. J. Syst. Evol. Microbiol.">
        <title>The Global Catalogue of Microorganisms (GCM) 10K type strain sequencing project: providing services to taxonomists for standard genome sequencing and annotation.</title>
        <authorList>
            <consortium name="The Broad Institute Genomics Platform"/>
            <consortium name="The Broad Institute Genome Sequencing Center for Infectious Disease"/>
            <person name="Wu L."/>
            <person name="Ma J."/>
        </authorList>
    </citation>
    <scope>NUCLEOTIDE SEQUENCE [LARGE SCALE GENOMIC DNA]</scope>
    <source>
        <strain evidence="3">JCM 17494</strain>
    </source>
</reference>
<gene>
    <name evidence="2" type="ORF">GCM10022267_57210</name>
</gene>
<evidence type="ECO:0008006" key="4">
    <source>
        <dbReference type="Google" id="ProtNLM"/>
    </source>
</evidence>
<keyword evidence="1" id="KW-0812">Transmembrane</keyword>
<protein>
    <recommendedName>
        <fullName evidence="4">NitT/TauT family transport system permease protein</fullName>
    </recommendedName>
</protein>
<organism evidence="2 3">
    <name type="scientific">Lentzea roselyniae</name>
    <dbReference type="NCBI Taxonomy" id="531940"/>
    <lineage>
        <taxon>Bacteria</taxon>
        <taxon>Bacillati</taxon>
        <taxon>Actinomycetota</taxon>
        <taxon>Actinomycetes</taxon>
        <taxon>Pseudonocardiales</taxon>
        <taxon>Pseudonocardiaceae</taxon>
        <taxon>Lentzea</taxon>
    </lineage>
</organism>
<sequence length="57" mass="5879">MIGEFVGARAGLGYVIYTSGASADTSLAFAAMALLAVISVALFYGLGYVEKKVLPYA</sequence>
<accession>A0ABP7BKR1</accession>
<feature type="transmembrane region" description="Helical" evidence="1">
    <location>
        <begin position="27"/>
        <end position="49"/>
    </location>
</feature>
<evidence type="ECO:0000256" key="1">
    <source>
        <dbReference type="SAM" id="Phobius"/>
    </source>
</evidence>
<dbReference type="Proteomes" id="UP001500711">
    <property type="component" value="Unassembled WGS sequence"/>
</dbReference>
<keyword evidence="3" id="KW-1185">Reference proteome</keyword>
<keyword evidence="1" id="KW-1133">Transmembrane helix</keyword>
<comment type="caution">
    <text evidence="2">The sequence shown here is derived from an EMBL/GenBank/DDBJ whole genome shotgun (WGS) entry which is preliminary data.</text>
</comment>
<evidence type="ECO:0000313" key="2">
    <source>
        <dbReference type="EMBL" id="GAA3663545.1"/>
    </source>
</evidence>
<keyword evidence="1" id="KW-0472">Membrane</keyword>
<name>A0ABP7BKR1_9PSEU</name>